<dbReference type="AlphaFoldDB" id="A0A242K197"/>
<feature type="transmembrane region" description="Helical" evidence="1">
    <location>
        <begin position="509"/>
        <end position="529"/>
    </location>
</feature>
<feature type="transmembrane region" description="Helical" evidence="1">
    <location>
        <begin position="7"/>
        <end position="26"/>
    </location>
</feature>
<evidence type="ECO:0008006" key="4">
    <source>
        <dbReference type="Google" id="ProtNLM"/>
    </source>
</evidence>
<feature type="transmembrane region" description="Helical" evidence="1">
    <location>
        <begin position="535"/>
        <end position="554"/>
    </location>
</feature>
<feature type="transmembrane region" description="Helical" evidence="1">
    <location>
        <begin position="60"/>
        <end position="81"/>
    </location>
</feature>
<evidence type="ECO:0000313" key="2">
    <source>
        <dbReference type="EMBL" id="OTP11044.1"/>
    </source>
</evidence>
<feature type="transmembrane region" description="Helical" evidence="1">
    <location>
        <begin position="101"/>
        <end position="124"/>
    </location>
</feature>
<feature type="transmembrane region" description="Helical" evidence="1">
    <location>
        <begin position="32"/>
        <end position="48"/>
    </location>
</feature>
<feature type="transmembrane region" description="Helical" evidence="1">
    <location>
        <begin position="272"/>
        <end position="289"/>
    </location>
</feature>
<feature type="transmembrane region" description="Helical" evidence="1">
    <location>
        <begin position="216"/>
        <end position="238"/>
    </location>
</feature>
<keyword evidence="1" id="KW-0472">Membrane</keyword>
<dbReference type="Proteomes" id="UP000194933">
    <property type="component" value="Unassembled WGS sequence"/>
</dbReference>
<feature type="transmembrane region" description="Helical" evidence="1">
    <location>
        <begin position="245"/>
        <end position="266"/>
    </location>
</feature>
<dbReference type="RefSeq" id="WP_086284346.1">
    <property type="nucleotide sequence ID" value="NZ_NGMO01000002.1"/>
</dbReference>
<dbReference type="Pfam" id="PF19484">
    <property type="entry name" value="DUF6020"/>
    <property type="match status" value="1"/>
</dbReference>
<name>A0A242K197_9ENTE</name>
<comment type="caution">
    <text evidence="2">The sequence shown here is derived from an EMBL/GenBank/DDBJ whole genome shotgun (WGS) entry which is preliminary data.</text>
</comment>
<evidence type="ECO:0000313" key="3">
    <source>
        <dbReference type="Proteomes" id="UP000194933"/>
    </source>
</evidence>
<keyword evidence="3" id="KW-1185">Reference proteome</keyword>
<organism evidence="2 3">
    <name type="scientific">Candidatus Enterococcus wittei</name>
    <dbReference type="NCBI Taxonomy" id="1987383"/>
    <lineage>
        <taxon>Bacteria</taxon>
        <taxon>Bacillati</taxon>
        <taxon>Bacillota</taxon>
        <taxon>Bacilli</taxon>
        <taxon>Lactobacillales</taxon>
        <taxon>Enterococcaceae</taxon>
        <taxon>Enterococcus</taxon>
    </lineage>
</organism>
<feature type="transmembrane region" description="Helical" evidence="1">
    <location>
        <begin position="337"/>
        <end position="356"/>
    </location>
</feature>
<keyword evidence="1" id="KW-0812">Transmembrane</keyword>
<proteinExistence type="predicted"/>
<dbReference type="InterPro" id="IPR046062">
    <property type="entry name" value="DUF6020"/>
</dbReference>
<accession>A0A242K197</accession>
<gene>
    <name evidence="2" type="ORF">A5844_001178</name>
</gene>
<feature type="transmembrane region" description="Helical" evidence="1">
    <location>
        <begin position="301"/>
        <end position="331"/>
    </location>
</feature>
<sequence length="595" mass="67686">MQTKTTRLLPAFFLTLLFFGISFFTAYGLGSLNPALILVLISLLWIVYKQLGVHLFSLEFDFQTIACLFFSALFALTLATGTRIQFTHVSASYKETSITTFSFFQVLVFLSTFIYCLLMLRFIIKILPDLTSYFTSNKAKPRSIWKYFLFFTSILLISWLPYALALYPGVVLPDSLSSIGQALGDAPLNNHHPILFTLIVQFFIDVLPISTINHGVFLFSMMQSLITALSISYSLCWLMKKKVPLIPIMISLGYFSLSPVFPIYVLNMQKDTLFSVACLLFSLTLFDIISQKDKPTFSLQVRLLILALLTTYLRNNGLYVVLGTGVVYGLISIKRKSYQAFVPIVLTYILLISLVIHPLMARYITPTQSAEQLGIPLQQVSRTLVMDGTMSEHDKEFMNQLLPLESYEVYAPSLADPIKWHKQFNNEFLNKHKKEFLMLWARNLPSNIQIYTDAYILDTFGFWIPNVKNSYGFLDTRVNTNSYGIKQADLIARYTGNSGMERIIAQRNFFGSGTLLWWVLFSLLLAVIIRNKKTIVLLLPGLLVFLTIMIATPVAFSLRYVFILALALPIYLIAPFLLEKNNETIGDSYEATEKN</sequence>
<feature type="transmembrane region" description="Helical" evidence="1">
    <location>
        <begin position="561"/>
        <end position="578"/>
    </location>
</feature>
<protein>
    <recommendedName>
        <fullName evidence="4">Glycosyltransferase RgtA/B/C/D-like domain-containing protein</fullName>
    </recommendedName>
</protein>
<feature type="transmembrane region" description="Helical" evidence="1">
    <location>
        <begin position="144"/>
        <end position="167"/>
    </location>
</feature>
<evidence type="ECO:0000256" key="1">
    <source>
        <dbReference type="SAM" id="Phobius"/>
    </source>
</evidence>
<reference evidence="2 3" key="1">
    <citation type="submission" date="2017-05" db="EMBL/GenBank/DDBJ databases">
        <title>The Genome Sequence of Enterococcus sp. 10A9_DIV0425.</title>
        <authorList>
            <consortium name="The Broad Institute Genomics Platform"/>
            <consortium name="The Broad Institute Genomic Center for Infectious Diseases"/>
            <person name="Earl A."/>
            <person name="Manson A."/>
            <person name="Schwartman J."/>
            <person name="Gilmore M."/>
            <person name="Abouelleil A."/>
            <person name="Cao P."/>
            <person name="Chapman S."/>
            <person name="Cusick C."/>
            <person name="Shea T."/>
            <person name="Young S."/>
            <person name="Neafsey D."/>
            <person name="Nusbaum C."/>
            <person name="Birren B."/>
        </authorList>
    </citation>
    <scope>NUCLEOTIDE SEQUENCE [LARGE SCALE GENOMIC DNA]</scope>
    <source>
        <strain evidence="2 3">10A9_DIV0425</strain>
    </source>
</reference>
<dbReference type="STRING" id="1987383.A5844_001178"/>
<dbReference type="EMBL" id="NGMO01000002">
    <property type="protein sequence ID" value="OTP11044.1"/>
    <property type="molecule type" value="Genomic_DNA"/>
</dbReference>
<keyword evidence="1" id="KW-1133">Transmembrane helix</keyword>